<keyword evidence="2" id="KW-1185">Reference proteome</keyword>
<evidence type="ECO:0000313" key="2">
    <source>
        <dbReference type="Proteomes" id="UP001229346"/>
    </source>
</evidence>
<dbReference type="Proteomes" id="UP001229346">
    <property type="component" value="Unassembled WGS sequence"/>
</dbReference>
<comment type="caution">
    <text evidence="1">The sequence shown here is derived from an EMBL/GenBank/DDBJ whole genome shotgun (WGS) entry which is preliminary data.</text>
</comment>
<name>A0ABT9TW14_PAEHA</name>
<sequence>MAKIAAIVTMHERQVEGGAPTFIVEDEKALEDTSFLLEKILDASAHDLKNGTYILVHHH</sequence>
<dbReference type="InterPro" id="IPR054055">
    <property type="entry name" value="YpzH"/>
</dbReference>
<dbReference type="Pfam" id="PF21835">
    <property type="entry name" value="YIEGIA_cap"/>
    <property type="match status" value="1"/>
</dbReference>
<accession>A0ABT9TW14</accession>
<dbReference type="EMBL" id="JAUSSU010000002">
    <property type="protein sequence ID" value="MDQ0111555.1"/>
    <property type="molecule type" value="Genomic_DNA"/>
</dbReference>
<reference evidence="1 2" key="1">
    <citation type="submission" date="2023-07" db="EMBL/GenBank/DDBJ databases">
        <title>Sorghum-associated microbial communities from plants grown in Nebraska, USA.</title>
        <authorList>
            <person name="Schachtman D."/>
        </authorList>
    </citation>
    <scope>NUCLEOTIDE SEQUENCE [LARGE SCALE GENOMIC DNA]</scope>
    <source>
        <strain evidence="1 2">CC482</strain>
    </source>
</reference>
<organism evidence="1 2">
    <name type="scientific">Paenibacillus harenae</name>
    <dbReference type="NCBI Taxonomy" id="306543"/>
    <lineage>
        <taxon>Bacteria</taxon>
        <taxon>Bacillati</taxon>
        <taxon>Bacillota</taxon>
        <taxon>Bacilli</taxon>
        <taxon>Bacillales</taxon>
        <taxon>Paenibacillaceae</taxon>
        <taxon>Paenibacillus</taxon>
    </lineage>
</organism>
<proteinExistence type="predicted"/>
<dbReference type="RefSeq" id="WP_307201630.1">
    <property type="nucleotide sequence ID" value="NZ_JAUSST010000001.1"/>
</dbReference>
<evidence type="ECO:0000313" key="1">
    <source>
        <dbReference type="EMBL" id="MDQ0111555.1"/>
    </source>
</evidence>
<protein>
    <submittedName>
        <fullName evidence="1">Uncharacterized protein</fullName>
    </submittedName>
</protein>
<gene>
    <name evidence="1" type="ORF">J2T15_000988</name>
</gene>